<proteinExistence type="predicted"/>
<feature type="non-terminal residue" evidence="2">
    <location>
        <position position="344"/>
    </location>
</feature>
<gene>
    <name evidence="2" type="ORF">OBBRIDRAFT_886627</name>
</gene>
<keyword evidence="1" id="KW-0472">Membrane</keyword>
<accession>A0A8E2B0Y8</accession>
<evidence type="ECO:0000256" key="1">
    <source>
        <dbReference type="SAM" id="Phobius"/>
    </source>
</evidence>
<dbReference type="InterPro" id="IPR036047">
    <property type="entry name" value="F-box-like_dom_sf"/>
</dbReference>
<evidence type="ECO:0000313" key="3">
    <source>
        <dbReference type="Proteomes" id="UP000250043"/>
    </source>
</evidence>
<dbReference type="AlphaFoldDB" id="A0A8E2B0Y8"/>
<keyword evidence="1" id="KW-1133">Transmembrane helix</keyword>
<protein>
    <recommendedName>
        <fullName evidence="4">F-box domain-containing protein</fullName>
    </recommendedName>
</protein>
<dbReference type="SUPFAM" id="SSF81383">
    <property type="entry name" value="F-box domain"/>
    <property type="match status" value="1"/>
</dbReference>
<keyword evidence="1" id="KW-0812">Transmembrane</keyword>
<evidence type="ECO:0008006" key="4">
    <source>
        <dbReference type="Google" id="ProtNLM"/>
    </source>
</evidence>
<name>A0A8E2B0Y8_9APHY</name>
<keyword evidence="3" id="KW-1185">Reference proteome</keyword>
<sequence>MGYDSTCFISGYPVASSLNHVMMDYRDDLVEARLSGVEHNAYSAAMDRLLQPYTEEDELTRRDMVLLGPFTPEDAYIHPLDVPREPVDAVRAGLIRAIHDVMPGEDPGVVDEAIFTARATGLKYDMRARRHLTFVNAAALHILALAVPALTVQRLWALKMKFEPWAERGIGGIDYGPVDQGGHYVQLHSVGVDARFDEWMVELMKHGEPTEDDRQKMMMGAGNMWVFVRPDLFPVAEAFAAPSGSAFARLVQSHSGKSPDNPPGDPRRTTLEDLPLDILLLICSRLSLAETLAICASSRRLFLALHPGLDSTAYTKLSSHERWYLPPEEDAGPWGHDRRWFEDR</sequence>
<dbReference type="Proteomes" id="UP000250043">
    <property type="component" value="Unassembled WGS sequence"/>
</dbReference>
<dbReference type="OrthoDB" id="3055280at2759"/>
<evidence type="ECO:0000313" key="2">
    <source>
        <dbReference type="EMBL" id="OCH91919.1"/>
    </source>
</evidence>
<feature type="transmembrane region" description="Helical" evidence="1">
    <location>
        <begin position="132"/>
        <end position="152"/>
    </location>
</feature>
<dbReference type="EMBL" id="KV722377">
    <property type="protein sequence ID" value="OCH91919.1"/>
    <property type="molecule type" value="Genomic_DNA"/>
</dbReference>
<reference evidence="2 3" key="1">
    <citation type="submission" date="2016-07" db="EMBL/GenBank/DDBJ databases">
        <title>Draft genome of the white-rot fungus Obba rivulosa 3A-2.</title>
        <authorList>
            <consortium name="DOE Joint Genome Institute"/>
            <person name="Miettinen O."/>
            <person name="Riley R."/>
            <person name="Acob R."/>
            <person name="Barry K."/>
            <person name="Cullen D."/>
            <person name="De Vries R."/>
            <person name="Hainaut M."/>
            <person name="Hatakka A."/>
            <person name="Henrissat B."/>
            <person name="Hilden K."/>
            <person name="Kuo R."/>
            <person name="Labutti K."/>
            <person name="Lipzen A."/>
            <person name="Makela M.R."/>
            <person name="Sandor L."/>
            <person name="Spatafora J.W."/>
            <person name="Grigoriev I.V."/>
            <person name="Hibbett D.S."/>
        </authorList>
    </citation>
    <scope>NUCLEOTIDE SEQUENCE [LARGE SCALE GENOMIC DNA]</scope>
    <source>
        <strain evidence="2 3">3A-2</strain>
    </source>
</reference>
<organism evidence="2 3">
    <name type="scientific">Obba rivulosa</name>
    <dbReference type="NCBI Taxonomy" id="1052685"/>
    <lineage>
        <taxon>Eukaryota</taxon>
        <taxon>Fungi</taxon>
        <taxon>Dikarya</taxon>
        <taxon>Basidiomycota</taxon>
        <taxon>Agaricomycotina</taxon>
        <taxon>Agaricomycetes</taxon>
        <taxon>Polyporales</taxon>
        <taxon>Gelatoporiaceae</taxon>
        <taxon>Obba</taxon>
    </lineage>
</organism>